<feature type="transmembrane region" description="Helical" evidence="5">
    <location>
        <begin position="40"/>
        <end position="64"/>
    </location>
</feature>
<dbReference type="PIRSF" id="PIRSF006060">
    <property type="entry name" value="AA_transporter"/>
    <property type="match status" value="1"/>
</dbReference>
<feature type="transmembrane region" description="Helical" evidence="5">
    <location>
        <begin position="409"/>
        <end position="429"/>
    </location>
</feature>
<dbReference type="Pfam" id="PF13520">
    <property type="entry name" value="AA_permease_2"/>
    <property type="match status" value="1"/>
</dbReference>
<dbReference type="InterPro" id="IPR002293">
    <property type="entry name" value="AA/rel_permease1"/>
</dbReference>
<name>A0A0B6D625_9GAMM</name>
<evidence type="ECO:0000313" key="7">
    <source>
        <dbReference type="Proteomes" id="UP000031830"/>
    </source>
</evidence>
<dbReference type="OrthoDB" id="5616730at2"/>
<proteinExistence type="predicted"/>
<protein>
    <submittedName>
        <fullName evidence="6">Amino acid permease family protein</fullName>
    </submittedName>
</protein>
<dbReference type="GO" id="GO:0022857">
    <property type="term" value="F:transmembrane transporter activity"/>
    <property type="evidence" value="ECO:0007669"/>
    <property type="project" value="InterPro"/>
</dbReference>
<feature type="transmembrane region" description="Helical" evidence="5">
    <location>
        <begin position="348"/>
        <end position="365"/>
    </location>
</feature>
<feature type="transmembrane region" description="Helical" evidence="5">
    <location>
        <begin position="371"/>
        <end position="388"/>
    </location>
</feature>
<feature type="transmembrane region" description="Helical" evidence="5">
    <location>
        <begin position="193"/>
        <end position="215"/>
    </location>
</feature>
<feature type="transmembrane region" description="Helical" evidence="5">
    <location>
        <begin position="435"/>
        <end position="452"/>
    </location>
</feature>
<reference evidence="6 7" key="1">
    <citation type="journal article" date="2015" name="Genome Announc.">
        <title>Genome sequencing of 18 francisella strains to aid in assay development and testing.</title>
        <authorList>
            <person name="Johnson S.L."/>
            <person name="Daligault H.E."/>
            <person name="Davenport K.W."/>
            <person name="Coyne S.R."/>
            <person name="Frey K.G."/>
            <person name="Koroleva G.I."/>
            <person name="Broomall S.M."/>
            <person name="Bishop-Lilly K.A."/>
            <person name="Bruce D.C."/>
            <person name="Chertkov O."/>
            <person name="Freitas T."/>
            <person name="Jaissle J."/>
            <person name="Ladner J.T."/>
            <person name="Rosenzweig C.N."/>
            <person name="Gibbons H.S."/>
            <person name="Palacios G.F."/>
            <person name="Redden C.L."/>
            <person name="Xu Y."/>
            <person name="Minogue T.D."/>
            <person name="Chain P.S."/>
        </authorList>
    </citation>
    <scope>NUCLEOTIDE SEQUENCE [LARGE SCALE GENOMIC DNA]</scope>
    <source>
        <strain evidence="6 7">GA01-2794</strain>
    </source>
</reference>
<dbReference type="RefSeq" id="WP_044525921.1">
    <property type="nucleotide sequence ID" value="NZ_CP009440.1"/>
</dbReference>
<sequence>MEKKSLSTLSLVAMGVGAIMGSGWMFAAQYTSQEAGPGSILSWIVGAILMVFIALVFAEVCTIVPVEGSTSRIPHITHGTMTSYMFAWITWISYLVLAPIEVQAVIQYLAVFYPSLIDASRDGALSMAGLPLAIIFLLGFCVINFYSLKWLAKINNIVTLFKVAVPIFISIVFIIFCFTLPALKDVKAEELSFMPFGFNGVLAAVSVGGIAYAFTGFKTIVELAGSTKNPKKSIPVATVGAVLICLVIFLFLQAAYLLVMSKFVHNNDWQGVVMPGATSSSFGPFAVMAQSFGVKWVMYPLYFGAIVFPLMAGLIYFSIAMKSLGAMVHNGYLPSILGKLSPIMQKPIYAIGLNFLIALVMFAPFPGWKEMATFLTSLIALTYITGPTSTMALRHHLPDMHRPFRLKGAYLLSTLGMFAATLVFLWSGWAIVSKAGIALIIALVMLGVYRTFRKDRSEEIHWNLRESVWFWIYIVLVTLVSYFSSFGGTGDLDLYWSSAIVLVISFIVVTIAKNLCLPAEDMQEGIKKAISDDNYI</sequence>
<feature type="transmembrane region" description="Helical" evidence="5">
    <location>
        <begin position="468"/>
        <end position="488"/>
    </location>
</feature>
<dbReference type="STRING" id="28110.KU46_1250"/>
<dbReference type="Proteomes" id="UP000031830">
    <property type="component" value="Chromosome"/>
</dbReference>
<evidence type="ECO:0000256" key="2">
    <source>
        <dbReference type="ARBA" id="ARBA00022692"/>
    </source>
</evidence>
<gene>
    <name evidence="6" type="ORF">LA55_713</name>
</gene>
<keyword evidence="4 5" id="KW-0472">Membrane</keyword>
<dbReference type="GO" id="GO:0016020">
    <property type="term" value="C:membrane"/>
    <property type="evidence" value="ECO:0007669"/>
    <property type="project" value="UniProtKB-SubCell"/>
</dbReference>
<accession>A0A0B6D625</accession>
<dbReference type="AlphaFoldDB" id="A0A0B6D625"/>
<keyword evidence="2 5" id="KW-0812">Transmembrane</keyword>
<evidence type="ECO:0000313" key="6">
    <source>
        <dbReference type="EMBL" id="AJI53118.1"/>
    </source>
</evidence>
<feature type="transmembrane region" description="Helical" evidence="5">
    <location>
        <begin position="130"/>
        <end position="148"/>
    </location>
</feature>
<feature type="transmembrane region" description="Helical" evidence="5">
    <location>
        <begin position="236"/>
        <end position="259"/>
    </location>
</feature>
<dbReference type="InterPro" id="IPR052962">
    <property type="entry name" value="AA_Transporter_AGT"/>
</dbReference>
<evidence type="ECO:0000256" key="3">
    <source>
        <dbReference type="ARBA" id="ARBA00022989"/>
    </source>
</evidence>
<feature type="transmembrane region" description="Helical" evidence="5">
    <location>
        <begin position="85"/>
        <end position="110"/>
    </location>
</feature>
<keyword evidence="3 5" id="KW-1133">Transmembrane helix</keyword>
<evidence type="ECO:0000256" key="4">
    <source>
        <dbReference type="ARBA" id="ARBA00023136"/>
    </source>
</evidence>
<feature type="transmembrane region" description="Helical" evidence="5">
    <location>
        <begin position="7"/>
        <end position="28"/>
    </location>
</feature>
<feature type="transmembrane region" description="Helical" evidence="5">
    <location>
        <begin position="296"/>
        <end position="317"/>
    </location>
</feature>
<dbReference type="PANTHER" id="PTHR47547">
    <property type="match status" value="1"/>
</dbReference>
<dbReference type="PANTHER" id="PTHR47547:SF1">
    <property type="entry name" value="ASPARTATE-PROTON SYMPORTER"/>
    <property type="match status" value="1"/>
</dbReference>
<dbReference type="Gene3D" id="1.20.1740.10">
    <property type="entry name" value="Amino acid/polyamine transporter I"/>
    <property type="match status" value="1"/>
</dbReference>
<dbReference type="KEGG" id="fpz:LA55_713"/>
<evidence type="ECO:0000256" key="1">
    <source>
        <dbReference type="ARBA" id="ARBA00004141"/>
    </source>
</evidence>
<organism evidence="6 7">
    <name type="scientific">Francisella philomiragia</name>
    <dbReference type="NCBI Taxonomy" id="28110"/>
    <lineage>
        <taxon>Bacteria</taxon>
        <taxon>Pseudomonadati</taxon>
        <taxon>Pseudomonadota</taxon>
        <taxon>Gammaproteobacteria</taxon>
        <taxon>Thiotrichales</taxon>
        <taxon>Francisellaceae</taxon>
        <taxon>Francisella</taxon>
    </lineage>
</organism>
<evidence type="ECO:0000256" key="5">
    <source>
        <dbReference type="SAM" id="Phobius"/>
    </source>
</evidence>
<dbReference type="EMBL" id="CP009440">
    <property type="protein sequence ID" value="AJI53118.1"/>
    <property type="molecule type" value="Genomic_DNA"/>
</dbReference>
<comment type="subcellular location">
    <subcellularLocation>
        <location evidence="1">Membrane</location>
        <topology evidence="1">Multi-pass membrane protein</topology>
    </subcellularLocation>
</comment>
<feature type="transmembrane region" description="Helical" evidence="5">
    <location>
        <begin position="494"/>
        <end position="512"/>
    </location>
</feature>
<feature type="transmembrane region" description="Helical" evidence="5">
    <location>
        <begin position="160"/>
        <end position="181"/>
    </location>
</feature>